<evidence type="ECO:0008006" key="3">
    <source>
        <dbReference type="Google" id="ProtNLM"/>
    </source>
</evidence>
<keyword evidence="1" id="KW-0732">Signal</keyword>
<feature type="signal peptide" evidence="1">
    <location>
        <begin position="1"/>
        <end position="22"/>
    </location>
</feature>
<dbReference type="EMBL" id="BT148119">
    <property type="protein sequence ID" value="AFK47913.1"/>
    <property type="molecule type" value="mRNA"/>
</dbReference>
<reference evidence="2" key="1">
    <citation type="submission" date="2012-05" db="EMBL/GenBank/DDBJ databases">
        <authorList>
            <person name="Krishnakumar V."/>
            <person name="Cheung F."/>
            <person name="Xiao Y."/>
            <person name="Chan A."/>
            <person name="Moskal W.A."/>
            <person name="Town C.D."/>
        </authorList>
    </citation>
    <scope>NUCLEOTIDE SEQUENCE</scope>
</reference>
<accession>I3T5X1</accession>
<name>I3T5X1_MEDTR</name>
<dbReference type="AlphaFoldDB" id="I3T5X1"/>
<evidence type="ECO:0000313" key="2">
    <source>
        <dbReference type="EMBL" id="AFK47913.1"/>
    </source>
</evidence>
<proteinExistence type="evidence at transcript level"/>
<sequence>MVSMMLLSLKIVFSSMVGLSISKSKSKESKFVSSVNELVKVVELDSELKHCCWVCSCGRNSSSSASRKFRLHSSGNKLYSSISKSDSHLLVSSDTFIGVLLISSIMTLV</sequence>
<feature type="chain" id="PRO_5003679992" description="Transmembrane protein" evidence="1">
    <location>
        <begin position="23"/>
        <end position="109"/>
    </location>
</feature>
<protein>
    <recommendedName>
        <fullName evidence="3">Transmembrane protein</fullName>
    </recommendedName>
</protein>
<organism evidence="2">
    <name type="scientific">Medicago truncatula</name>
    <name type="common">Barrel medic</name>
    <name type="synonym">Medicago tribuloides</name>
    <dbReference type="NCBI Taxonomy" id="3880"/>
    <lineage>
        <taxon>Eukaryota</taxon>
        <taxon>Viridiplantae</taxon>
        <taxon>Streptophyta</taxon>
        <taxon>Embryophyta</taxon>
        <taxon>Tracheophyta</taxon>
        <taxon>Spermatophyta</taxon>
        <taxon>Magnoliopsida</taxon>
        <taxon>eudicotyledons</taxon>
        <taxon>Gunneridae</taxon>
        <taxon>Pentapetalae</taxon>
        <taxon>rosids</taxon>
        <taxon>fabids</taxon>
        <taxon>Fabales</taxon>
        <taxon>Fabaceae</taxon>
        <taxon>Papilionoideae</taxon>
        <taxon>50 kb inversion clade</taxon>
        <taxon>NPAAA clade</taxon>
        <taxon>Hologalegina</taxon>
        <taxon>IRL clade</taxon>
        <taxon>Trifolieae</taxon>
        <taxon>Medicago</taxon>
    </lineage>
</organism>
<evidence type="ECO:0000256" key="1">
    <source>
        <dbReference type="SAM" id="SignalP"/>
    </source>
</evidence>